<keyword evidence="2" id="KW-1185">Reference proteome</keyword>
<dbReference type="AlphaFoldDB" id="A0A1X9MJJ8"/>
<reference evidence="1 2" key="1">
    <citation type="submission" date="2017-04" db="EMBL/GenBank/DDBJ databases">
        <title>Bacillus krulwichiae AM31D Genome sequencing and assembly.</title>
        <authorList>
            <person name="Krulwich T.A."/>
            <person name="Anastor L."/>
            <person name="Ehrlich R."/>
            <person name="Ehrlich G.D."/>
            <person name="Janto B."/>
        </authorList>
    </citation>
    <scope>NUCLEOTIDE SEQUENCE [LARGE SCALE GENOMIC DNA]</scope>
    <source>
        <strain evidence="1 2">AM31D</strain>
    </source>
</reference>
<accession>A0A1X9MJJ8</accession>
<evidence type="ECO:0000313" key="2">
    <source>
        <dbReference type="Proteomes" id="UP000193006"/>
    </source>
</evidence>
<name>A0A1X9MJJ8_9BACI</name>
<protein>
    <submittedName>
        <fullName evidence="1">Uncharacterized protein</fullName>
    </submittedName>
</protein>
<dbReference type="RefSeq" id="WP_157076873.1">
    <property type="nucleotide sequence ID" value="NZ_CP020814.1"/>
</dbReference>
<organism evidence="1 2">
    <name type="scientific">Halalkalibacter krulwichiae</name>
    <dbReference type="NCBI Taxonomy" id="199441"/>
    <lineage>
        <taxon>Bacteria</taxon>
        <taxon>Bacillati</taxon>
        <taxon>Bacillota</taxon>
        <taxon>Bacilli</taxon>
        <taxon>Bacillales</taxon>
        <taxon>Bacillaceae</taxon>
        <taxon>Halalkalibacter</taxon>
    </lineage>
</organism>
<proteinExistence type="predicted"/>
<dbReference type="KEGG" id="bkw:BkAM31D_22800"/>
<dbReference type="EMBL" id="CP020814">
    <property type="protein sequence ID" value="ARK32463.1"/>
    <property type="molecule type" value="Genomic_DNA"/>
</dbReference>
<evidence type="ECO:0000313" key="1">
    <source>
        <dbReference type="EMBL" id="ARK32463.1"/>
    </source>
</evidence>
<sequence length="47" mass="5537">MKELDKMPKSIIKAIRYIKQDAPKDKLEAIDLLLKQAIEIRRQEGTR</sequence>
<gene>
    <name evidence="1" type="ORF">BkAM31D_22800</name>
</gene>
<dbReference type="Proteomes" id="UP000193006">
    <property type="component" value="Chromosome"/>
</dbReference>